<dbReference type="RefSeq" id="WP_380016159.1">
    <property type="nucleotide sequence ID" value="NZ_JADIKI010000021.1"/>
</dbReference>
<evidence type="ECO:0000256" key="2">
    <source>
        <dbReference type="ARBA" id="ARBA00023125"/>
    </source>
</evidence>
<reference evidence="5 6" key="1">
    <citation type="submission" date="2020-10" db="EMBL/GenBank/DDBJ databases">
        <title>Phylogeny of dyella-like bacteria.</title>
        <authorList>
            <person name="Fu J."/>
        </authorList>
    </citation>
    <scope>NUCLEOTIDE SEQUENCE [LARGE SCALE GENOMIC DNA]</scope>
    <source>
        <strain evidence="5 6">DHG40</strain>
    </source>
</reference>
<evidence type="ECO:0000313" key="5">
    <source>
        <dbReference type="EMBL" id="MFK2853176.1"/>
    </source>
</evidence>
<dbReference type="Gene3D" id="1.10.10.10">
    <property type="entry name" value="Winged helix-like DNA-binding domain superfamily/Winged helix DNA-binding domain"/>
    <property type="match status" value="1"/>
</dbReference>
<dbReference type="InterPro" id="IPR036388">
    <property type="entry name" value="WH-like_DNA-bd_sf"/>
</dbReference>
<dbReference type="PROSITE" id="PS50995">
    <property type="entry name" value="HTH_MARR_2"/>
    <property type="match status" value="1"/>
</dbReference>
<keyword evidence="3" id="KW-0804">Transcription</keyword>
<dbReference type="SMART" id="SM00347">
    <property type="entry name" value="HTH_MARR"/>
    <property type="match status" value="1"/>
</dbReference>
<evidence type="ECO:0000256" key="3">
    <source>
        <dbReference type="ARBA" id="ARBA00023163"/>
    </source>
</evidence>
<keyword evidence="1" id="KW-0805">Transcription regulation</keyword>
<keyword evidence="6" id="KW-1185">Reference proteome</keyword>
<evidence type="ECO:0000259" key="4">
    <source>
        <dbReference type="PROSITE" id="PS50995"/>
    </source>
</evidence>
<proteinExistence type="predicted"/>
<comment type="caution">
    <text evidence="5">The sequence shown here is derived from an EMBL/GenBank/DDBJ whole genome shotgun (WGS) entry which is preliminary data.</text>
</comment>
<evidence type="ECO:0000256" key="1">
    <source>
        <dbReference type="ARBA" id="ARBA00023015"/>
    </source>
</evidence>
<dbReference type="PROSITE" id="PS01117">
    <property type="entry name" value="HTH_MARR_1"/>
    <property type="match status" value="1"/>
</dbReference>
<gene>
    <name evidence="5" type="ORF">ISP18_01030</name>
</gene>
<dbReference type="SUPFAM" id="SSF46785">
    <property type="entry name" value="Winged helix' DNA-binding domain"/>
    <property type="match status" value="1"/>
</dbReference>
<feature type="domain" description="HTH marR-type" evidence="4">
    <location>
        <begin position="8"/>
        <end position="143"/>
    </location>
</feature>
<organism evidence="5 6">
    <name type="scientific">Dyella humi</name>
    <dbReference type="NCBI Taxonomy" id="1770547"/>
    <lineage>
        <taxon>Bacteria</taxon>
        <taxon>Pseudomonadati</taxon>
        <taxon>Pseudomonadota</taxon>
        <taxon>Gammaproteobacteria</taxon>
        <taxon>Lysobacterales</taxon>
        <taxon>Rhodanobacteraceae</taxon>
        <taxon>Dyella</taxon>
    </lineage>
</organism>
<accession>A0ABW8IDD0</accession>
<name>A0ABW8IDD0_9GAMM</name>
<dbReference type="InterPro" id="IPR000835">
    <property type="entry name" value="HTH_MarR-typ"/>
</dbReference>
<dbReference type="Proteomes" id="UP001620409">
    <property type="component" value="Unassembled WGS sequence"/>
</dbReference>
<dbReference type="PANTHER" id="PTHR39515:SF2">
    <property type="entry name" value="HTH-TYPE TRANSCRIPTIONAL REGULATOR RV0880"/>
    <property type="match status" value="1"/>
</dbReference>
<dbReference type="EMBL" id="JADIKI010000021">
    <property type="protein sequence ID" value="MFK2853176.1"/>
    <property type="molecule type" value="Genomic_DNA"/>
</dbReference>
<keyword evidence="2" id="KW-0238">DNA-binding</keyword>
<protein>
    <submittedName>
        <fullName evidence="5">MarR family transcriptional regulator</fullName>
    </submittedName>
</protein>
<dbReference type="PANTHER" id="PTHR39515">
    <property type="entry name" value="CONSERVED PROTEIN"/>
    <property type="match status" value="1"/>
</dbReference>
<sequence length="147" mass="15941">MVKSPRPNASMEAAVSELTAAVGQLLRRLRSEMSSDELNLSQASALARLDRHGAMTTADLARAESMKPQSMGAILASLEQEGLVGREPHPTDGRQILFALTAEGAEVRRKRGIAKREWLLAAMATLEPAELRTLIDAIPLIKRLSES</sequence>
<dbReference type="InterPro" id="IPR052526">
    <property type="entry name" value="HTH-type_Bedaq_tolerance"/>
</dbReference>
<dbReference type="InterPro" id="IPR023187">
    <property type="entry name" value="Tscrpt_reg_MarR-type_CS"/>
</dbReference>
<dbReference type="InterPro" id="IPR036390">
    <property type="entry name" value="WH_DNA-bd_sf"/>
</dbReference>
<evidence type="ECO:0000313" key="6">
    <source>
        <dbReference type="Proteomes" id="UP001620409"/>
    </source>
</evidence>
<dbReference type="Pfam" id="PF01047">
    <property type="entry name" value="MarR"/>
    <property type="match status" value="1"/>
</dbReference>